<gene>
    <name evidence="4" type="ORF">GCM10022240_18740</name>
</gene>
<comment type="caution">
    <text evidence="4">The sequence shown here is derived from an EMBL/GenBank/DDBJ whole genome shotgun (WGS) entry which is preliminary data.</text>
</comment>
<keyword evidence="1" id="KW-0808">Transferase</keyword>
<reference evidence="5" key="1">
    <citation type="journal article" date="2019" name="Int. J. Syst. Evol. Microbiol.">
        <title>The Global Catalogue of Microorganisms (GCM) 10K type strain sequencing project: providing services to taxonomists for standard genome sequencing and annotation.</title>
        <authorList>
            <consortium name="The Broad Institute Genomics Platform"/>
            <consortium name="The Broad Institute Genome Sequencing Center for Infectious Disease"/>
            <person name="Wu L."/>
            <person name="Ma J."/>
        </authorList>
    </citation>
    <scope>NUCLEOTIDE SEQUENCE [LARGE SCALE GENOMIC DNA]</scope>
    <source>
        <strain evidence="5">JCM 16950</strain>
    </source>
</reference>
<evidence type="ECO:0000256" key="2">
    <source>
        <dbReference type="ARBA" id="ARBA00023315"/>
    </source>
</evidence>
<dbReference type="InterPro" id="IPR000182">
    <property type="entry name" value="GNAT_dom"/>
</dbReference>
<dbReference type="PROSITE" id="PS51186">
    <property type="entry name" value="GNAT"/>
    <property type="match status" value="1"/>
</dbReference>
<evidence type="ECO:0000313" key="5">
    <source>
        <dbReference type="Proteomes" id="UP001500540"/>
    </source>
</evidence>
<evidence type="ECO:0000256" key="1">
    <source>
        <dbReference type="ARBA" id="ARBA00022679"/>
    </source>
</evidence>
<evidence type="ECO:0000259" key="3">
    <source>
        <dbReference type="PROSITE" id="PS51186"/>
    </source>
</evidence>
<dbReference type="CDD" id="cd04301">
    <property type="entry name" value="NAT_SF"/>
    <property type="match status" value="1"/>
</dbReference>
<dbReference type="InterPro" id="IPR051016">
    <property type="entry name" value="Diverse_Substrate_AcTransf"/>
</dbReference>
<evidence type="ECO:0000313" key="4">
    <source>
        <dbReference type="EMBL" id="GAA3766488.1"/>
    </source>
</evidence>
<dbReference type="InterPro" id="IPR016181">
    <property type="entry name" value="Acyl_CoA_acyltransferase"/>
</dbReference>
<dbReference type="PANTHER" id="PTHR10545">
    <property type="entry name" value="DIAMINE N-ACETYLTRANSFERASE"/>
    <property type="match status" value="1"/>
</dbReference>
<sequence length="179" mass="19464">MPAQHDKTTTRILTGGAVLRRARPGDEAGILACIQALADYEREPDAVTGTVPMLAETLFGPDPHAFVHVVERDGKIVGIALWFLTYSTWTGRHGIWLEDLFVYDGERGRGYGTALISALAALCVDRGYTRLEWTVLDWNAPSISFYRSLGAAPMDEWTTQRLAGAALDAVAGRAATSAR</sequence>
<dbReference type="Proteomes" id="UP001500540">
    <property type="component" value="Unassembled WGS sequence"/>
</dbReference>
<organism evidence="4 5">
    <name type="scientific">Microbacterium kribbense</name>
    <dbReference type="NCBI Taxonomy" id="433645"/>
    <lineage>
        <taxon>Bacteria</taxon>
        <taxon>Bacillati</taxon>
        <taxon>Actinomycetota</taxon>
        <taxon>Actinomycetes</taxon>
        <taxon>Micrococcales</taxon>
        <taxon>Microbacteriaceae</taxon>
        <taxon>Microbacterium</taxon>
    </lineage>
</organism>
<protein>
    <submittedName>
        <fullName evidence="4">GNAT family N-acetyltransferase</fullName>
    </submittedName>
</protein>
<dbReference type="RefSeq" id="WP_344782868.1">
    <property type="nucleotide sequence ID" value="NZ_BAABAF010000006.1"/>
</dbReference>
<keyword evidence="2" id="KW-0012">Acyltransferase</keyword>
<dbReference type="Pfam" id="PF00583">
    <property type="entry name" value="Acetyltransf_1"/>
    <property type="match status" value="1"/>
</dbReference>
<name>A0ABP7GPP6_9MICO</name>
<dbReference type="PANTHER" id="PTHR10545:SF29">
    <property type="entry name" value="GH14572P-RELATED"/>
    <property type="match status" value="1"/>
</dbReference>
<feature type="domain" description="N-acetyltransferase" evidence="3">
    <location>
        <begin position="17"/>
        <end position="173"/>
    </location>
</feature>
<dbReference type="SUPFAM" id="SSF55729">
    <property type="entry name" value="Acyl-CoA N-acyltransferases (Nat)"/>
    <property type="match status" value="1"/>
</dbReference>
<dbReference type="EMBL" id="BAABAF010000006">
    <property type="protein sequence ID" value="GAA3766488.1"/>
    <property type="molecule type" value="Genomic_DNA"/>
</dbReference>
<proteinExistence type="predicted"/>
<keyword evidence="5" id="KW-1185">Reference proteome</keyword>
<accession>A0ABP7GPP6</accession>
<dbReference type="Gene3D" id="3.40.630.30">
    <property type="match status" value="1"/>
</dbReference>